<sequence length="397" mass="44201">MWLTLPIGLGHSLALIRRFPDDLTLVLDYMTSLYPFLCPHAFDYWIRCFPIVTFPSSQRLGLDIASMHAYSQAVMTSSQSILRVVLASRRFPICMLSLPQTCIYFFPPIVKSKPPSPKQPLDATPSHRTNGSKRKTSPKASTTQFERKSNFRKDDTVAQPIVLDDVEVNFFFTLLVFPIFFLFYPFPPSSFVCLVSMLCLFFLFCYFQTEVEPILADDKGISSIDVPVEDIIVEINILIGQAIPAKEKASMENEAVGGRPSLMVSPSCIPYSTIEMPDIEMSPDEVSNEVLEDSDDKPIVKIKVSDSVDSSTKDTDTTSVGLPPSLGTQGVVLREGSSFAAASVGDPASEAASFFIRFDQGERNDFCPIDFWGIRGPYVDFLGYSMPQDYVDLLAIF</sequence>
<keyword evidence="2" id="KW-0472">Membrane</keyword>
<dbReference type="EMBL" id="LRBV02000010">
    <property type="status" value="NOT_ANNOTATED_CDS"/>
    <property type="molecule type" value="Genomic_DNA"/>
</dbReference>
<feature type="transmembrane region" description="Helical" evidence="2">
    <location>
        <begin position="191"/>
        <end position="209"/>
    </location>
</feature>
<proteinExistence type="predicted"/>
<feature type="region of interest" description="Disordered" evidence="1">
    <location>
        <begin position="114"/>
        <end position="148"/>
    </location>
</feature>
<evidence type="ECO:0000313" key="3">
    <source>
        <dbReference type="EnsemblPlants" id="QL10p056045:mrna"/>
    </source>
</evidence>
<dbReference type="InParanoid" id="A0A7N2MST2"/>
<protein>
    <submittedName>
        <fullName evidence="3">Uncharacterized protein</fullName>
    </submittedName>
</protein>
<keyword evidence="4" id="KW-1185">Reference proteome</keyword>
<evidence type="ECO:0000313" key="4">
    <source>
        <dbReference type="Proteomes" id="UP000594261"/>
    </source>
</evidence>
<reference evidence="3" key="2">
    <citation type="submission" date="2021-01" db="UniProtKB">
        <authorList>
            <consortium name="EnsemblPlants"/>
        </authorList>
    </citation>
    <scope>IDENTIFICATION</scope>
</reference>
<keyword evidence="2" id="KW-0812">Transmembrane</keyword>
<keyword evidence="2" id="KW-1133">Transmembrane helix</keyword>
<dbReference type="Gramene" id="QL10p056045:mrna">
    <property type="protein sequence ID" value="QL10p056045:mrna"/>
    <property type="gene ID" value="QL10p056045"/>
</dbReference>
<organism evidence="3 4">
    <name type="scientific">Quercus lobata</name>
    <name type="common">Valley oak</name>
    <dbReference type="NCBI Taxonomy" id="97700"/>
    <lineage>
        <taxon>Eukaryota</taxon>
        <taxon>Viridiplantae</taxon>
        <taxon>Streptophyta</taxon>
        <taxon>Embryophyta</taxon>
        <taxon>Tracheophyta</taxon>
        <taxon>Spermatophyta</taxon>
        <taxon>Magnoliopsida</taxon>
        <taxon>eudicotyledons</taxon>
        <taxon>Gunneridae</taxon>
        <taxon>Pentapetalae</taxon>
        <taxon>rosids</taxon>
        <taxon>fabids</taxon>
        <taxon>Fagales</taxon>
        <taxon>Fagaceae</taxon>
        <taxon>Quercus</taxon>
    </lineage>
</organism>
<feature type="compositionally biased region" description="Basic and acidic residues" evidence="1">
    <location>
        <begin position="303"/>
        <end position="316"/>
    </location>
</feature>
<dbReference type="AlphaFoldDB" id="A0A7N2MST2"/>
<dbReference type="EnsemblPlants" id="QL10p056045:mrna">
    <property type="protein sequence ID" value="QL10p056045:mrna"/>
    <property type="gene ID" value="QL10p056045"/>
</dbReference>
<evidence type="ECO:0000256" key="2">
    <source>
        <dbReference type="SAM" id="Phobius"/>
    </source>
</evidence>
<dbReference type="Proteomes" id="UP000594261">
    <property type="component" value="Chromosome 10"/>
</dbReference>
<evidence type="ECO:0000256" key="1">
    <source>
        <dbReference type="SAM" id="MobiDB-lite"/>
    </source>
</evidence>
<name>A0A7N2MST2_QUELO</name>
<reference evidence="3 4" key="1">
    <citation type="journal article" date="2016" name="G3 (Bethesda)">
        <title>First Draft Assembly and Annotation of the Genome of a California Endemic Oak Quercus lobata Nee (Fagaceae).</title>
        <authorList>
            <person name="Sork V.L."/>
            <person name="Fitz-Gibbon S.T."/>
            <person name="Puiu D."/>
            <person name="Crepeau M."/>
            <person name="Gugger P.F."/>
            <person name="Sherman R."/>
            <person name="Stevens K."/>
            <person name="Langley C.H."/>
            <person name="Pellegrini M."/>
            <person name="Salzberg S.L."/>
        </authorList>
    </citation>
    <scope>NUCLEOTIDE SEQUENCE [LARGE SCALE GENOMIC DNA]</scope>
    <source>
        <strain evidence="3 4">cv. SW786</strain>
    </source>
</reference>
<accession>A0A7N2MST2</accession>
<feature type="region of interest" description="Disordered" evidence="1">
    <location>
        <begin position="303"/>
        <end position="325"/>
    </location>
</feature>